<keyword evidence="3" id="KW-1185">Reference proteome</keyword>
<feature type="region of interest" description="Disordered" evidence="1">
    <location>
        <begin position="252"/>
        <end position="366"/>
    </location>
</feature>
<feature type="compositionally biased region" description="Basic and acidic residues" evidence="1">
    <location>
        <begin position="252"/>
        <end position="270"/>
    </location>
</feature>
<proteinExistence type="predicted"/>
<reference evidence="2" key="1">
    <citation type="submission" date="2021-03" db="EMBL/GenBank/DDBJ databases">
        <authorList>
            <person name="Bekaert M."/>
        </authorList>
    </citation>
    <scope>NUCLEOTIDE SEQUENCE</scope>
</reference>
<name>A0A8S3VJQ6_MYTED</name>
<gene>
    <name evidence="2" type="ORF">MEDL_69115</name>
</gene>
<sequence length="945" mass="107893">MSGSRSKSGENSEKILTEISGKMTMLISKIDVMAGAFQEIGTLLRTQGKTFENIFDITKKTSENKSPQDGQIALPLLREMNDIQADIEASRQKELIATLWNRSLNERKQSFWNMMRCKYISMIYQEWRSKENPILPEKFLIREIEGECQQETEIRANLALSRLDAEISLLRTRMQRYEEKFNSIDTAMITEISERTSGQIEEKLQGLWKQATKREEEKSATIWLKQDEWFQNYEASYGDKSILKLKPKYLTKDKEQGKEEKSPLIYEKRNASKNRSQPKKTESYATAVTGYRGKEQNTKSVKYSKQTNAKRNTSKPVELLQSRDRSPSYPENDIWDNEEWTQIRGQRNRKTRGRGRNTGNRETEDHISRPGHIQFFFRKRPEQTTAKPTCSSELNKTTNRIDPKVINLSSTKLDNSQIDLLIKGFKFTPTPTPNTTILKSDIQQFSRRLRLREYFGNGKFDDGSLVRNKSTFTPNTGRDEYLDSFIDTISKLPINYHNTKQNLSRREKKSLEELKNNPSIILKEADKGGGIVIMDKTFYREKVLEQLNDNEYYTKLRKNNDKSTIRKIKRLVKEYSESFTANEIAYLCDFTPKEANFYGLPKIHKSNTIQTAVKHQNKKYIESPNPSDLKLRPIVAGPESPTQRMSHFLDLILKKLCPLIPSYVRDDIDFLSQTSTTTNNNGTSGHNGTKGNTNGSNEGTTHTETHTSNTHTETHNGGAGANIILVQIALVVVRVAAVVEALLTAEQMARMVMVEREETHSIQWRTHLQLPHQNQQQPFIKYIELTTQVQTHQPFHQRGKRHLQHILNGEKHRPGLTPQTIPPTTRASFTTHKMVKTPFRTNSTNHTTNDQISTTHKMVKTHRPGPTPPNIPQTTHAQRARAGPKPPTMPGSTAGPTPPTMPGNTAGPTPPTVVTNTDAVIKNKVTTLMANIILKTTPGQYINKV</sequence>
<feature type="compositionally biased region" description="Polar residues" evidence="1">
    <location>
        <begin position="839"/>
        <end position="856"/>
    </location>
</feature>
<feature type="compositionally biased region" description="Polar residues" evidence="1">
    <location>
        <begin position="298"/>
        <end position="315"/>
    </location>
</feature>
<dbReference type="AlphaFoldDB" id="A0A8S3VJQ6"/>
<feature type="region of interest" description="Disordered" evidence="1">
    <location>
        <begin position="675"/>
        <end position="715"/>
    </location>
</feature>
<comment type="caution">
    <text evidence="2">The sequence shown here is derived from an EMBL/GenBank/DDBJ whole genome shotgun (WGS) entry which is preliminary data.</text>
</comment>
<organism evidence="2 3">
    <name type="scientific">Mytilus edulis</name>
    <name type="common">Blue mussel</name>
    <dbReference type="NCBI Taxonomy" id="6550"/>
    <lineage>
        <taxon>Eukaryota</taxon>
        <taxon>Metazoa</taxon>
        <taxon>Spiralia</taxon>
        <taxon>Lophotrochozoa</taxon>
        <taxon>Mollusca</taxon>
        <taxon>Bivalvia</taxon>
        <taxon>Autobranchia</taxon>
        <taxon>Pteriomorphia</taxon>
        <taxon>Mytilida</taxon>
        <taxon>Mytiloidea</taxon>
        <taxon>Mytilidae</taxon>
        <taxon>Mytilinae</taxon>
        <taxon>Mytilus</taxon>
    </lineage>
</organism>
<dbReference type="EMBL" id="CAJPWZ010003333">
    <property type="protein sequence ID" value="CAG2257905.1"/>
    <property type="molecule type" value="Genomic_DNA"/>
</dbReference>
<dbReference type="Proteomes" id="UP000683360">
    <property type="component" value="Unassembled WGS sequence"/>
</dbReference>
<protein>
    <submittedName>
        <fullName evidence="2">Uncharacterized protein</fullName>
    </submittedName>
</protein>
<feature type="region of interest" description="Disordered" evidence="1">
    <location>
        <begin position="839"/>
        <end position="910"/>
    </location>
</feature>
<accession>A0A8S3VJQ6</accession>
<evidence type="ECO:0000313" key="2">
    <source>
        <dbReference type="EMBL" id="CAG2257905.1"/>
    </source>
</evidence>
<feature type="compositionally biased region" description="Basic residues" evidence="1">
    <location>
        <begin position="346"/>
        <end position="355"/>
    </location>
</feature>
<feature type="compositionally biased region" description="Low complexity" evidence="1">
    <location>
        <begin position="675"/>
        <end position="711"/>
    </location>
</feature>
<evidence type="ECO:0000256" key="1">
    <source>
        <dbReference type="SAM" id="MobiDB-lite"/>
    </source>
</evidence>
<dbReference type="OrthoDB" id="10029313at2759"/>
<evidence type="ECO:0000313" key="3">
    <source>
        <dbReference type="Proteomes" id="UP000683360"/>
    </source>
</evidence>